<keyword evidence="2" id="KW-1185">Reference proteome</keyword>
<protein>
    <submittedName>
        <fullName evidence="1">Uncharacterized protein</fullName>
    </submittedName>
</protein>
<reference evidence="1 2" key="1">
    <citation type="submission" date="2019-10" db="EMBL/GenBank/DDBJ databases">
        <title>Assembly and Annotation for the nematode Trichostrongylus colubriformis.</title>
        <authorList>
            <person name="Martin J."/>
        </authorList>
    </citation>
    <scope>NUCLEOTIDE SEQUENCE [LARGE SCALE GENOMIC DNA]</scope>
    <source>
        <strain evidence="1">G859</strain>
        <tissue evidence="1">Whole worm</tissue>
    </source>
</reference>
<dbReference type="EMBL" id="WIXE01022785">
    <property type="protein sequence ID" value="KAK5967136.1"/>
    <property type="molecule type" value="Genomic_DNA"/>
</dbReference>
<organism evidence="1 2">
    <name type="scientific">Trichostrongylus colubriformis</name>
    <name type="common">Black scour worm</name>
    <dbReference type="NCBI Taxonomy" id="6319"/>
    <lineage>
        <taxon>Eukaryota</taxon>
        <taxon>Metazoa</taxon>
        <taxon>Ecdysozoa</taxon>
        <taxon>Nematoda</taxon>
        <taxon>Chromadorea</taxon>
        <taxon>Rhabditida</taxon>
        <taxon>Rhabditina</taxon>
        <taxon>Rhabditomorpha</taxon>
        <taxon>Strongyloidea</taxon>
        <taxon>Trichostrongylidae</taxon>
        <taxon>Trichostrongylus</taxon>
    </lineage>
</organism>
<evidence type="ECO:0000313" key="1">
    <source>
        <dbReference type="EMBL" id="KAK5967136.1"/>
    </source>
</evidence>
<gene>
    <name evidence="1" type="ORF">GCK32_011306</name>
</gene>
<accession>A0AAN8EU53</accession>
<dbReference type="Proteomes" id="UP001331761">
    <property type="component" value="Unassembled WGS sequence"/>
</dbReference>
<name>A0AAN8EU53_TRICO</name>
<proteinExistence type="predicted"/>
<sequence length="123" mass="13560">MSTGKAGHIKLDDGNVLSKHYPPKVLCDIPRKSERVRNHSLSPYSSLSDRLATSLELITHCKGRGICSTTTTLTPTTLPDTTSLPHTTTSALKSFPIVWERIEVPLLLCLQELRLYGDTGKET</sequence>
<dbReference type="AlphaFoldDB" id="A0AAN8EU53"/>
<comment type="caution">
    <text evidence="1">The sequence shown here is derived from an EMBL/GenBank/DDBJ whole genome shotgun (WGS) entry which is preliminary data.</text>
</comment>
<evidence type="ECO:0000313" key="2">
    <source>
        <dbReference type="Proteomes" id="UP001331761"/>
    </source>
</evidence>